<dbReference type="EMBL" id="CADCVJ010000198">
    <property type="protein sequence ID" value="CAA9485932.1"/>
    <property type="molecule type" value="Genomic_DNA"/>
</dbReference>
<dbReference type="AlphaFoldDB" id="A0A6J4RZM9"/>
<dbReference type="PANTHER" id="PTHR46401">
    <property type="entry name" value="GLYCOSYLTRANSFERASE WBBK-RELATED"/>
    <property type="match status" value="1"/>
</dbReference>
<dbReference type="PANTHER" id="PTHR46401:SF2">
    <property type="entry name" value="GLYCOSYLTRANSFERASE WBBK-RELATED"/>
    <property type="match status" value="1"/>
</dbReference>
<reference evidence="5" key="1">
    <citation type="submission" date="2020-02" db="EMBL/GenBank/DDBJ databases">
        <authorList>
            <person name="Meier V. D."/>
        </authorList>
    </citation>
    <scope>NUCLEOTIDE SEQUENCE</scope>
    <source>
        <strain evidence="5">AVDCRST_MAG38</strain>
    </source>
</reference>
<gene>
    <name evidence="5" type="ORF">AVDCRST_MAG38-2332</name>
</gene>
<name>A0A6J4RZM9_9ACTN</name>
<evidence type="ECO:0000259" key="4">
    <source>
        <dbReference type="Pfam" id="PF13439"/>
    </source>
</evidence>
<dbReference type="CDD" id="cd03809">
    <property type="entry name" value="GT4_MtfB-like"/>
    <property type="match status" value="1"/>
</dbReference>
<protein>
    <submittedName>
        <fullName evidence="5">Glycosyl transferase, group 1</fullName>
    </submittedName>
</protein>
<feature type="domain" description="Glycosyltransferase subfamily 4-like N-terminal" evidence="4">
    <location>
        <begin position="16"/>
        <end position="174"/>
    </location>
</feature>
<dbReference type="GO" id="GO:0009103">
    <property type="term" value="P:lipopolysaccharide biosynthetic process"/>
    <property type="evidence" value="ECO:0007669"/>
    <property type="project" value="TreeGrafter"/>
</dbReference>
<dbReference type="Pfam" id="PF00534">
    <property type="entry name" value="Glycos_transf_1"/>
    <property type="match status" value="1"/>
</dbReference>
<evidence type="ECO:0000259" key="3">
    <source>
        <dbReference type="Pfam" id="PF00534"/>
    </source>
</evidence>
<dbReference type="SUPFAM" id="SSF53756">
    <property type="entry name" value="UDP-Glycosyltransferase/glycogen phosphorylase"/>
    <property type="match status" value="1"/>
</dbReference>
<dbReference type="InterPro" id="IPR028098">
    <property type="entry name" value="Glyco_trans_4-like_N"/>
</dbReference>
<evidence type="ECO:0000313" key="5">
    <source>
        <dbReference type="EMBL" id="CAA9485932.1"/>
    </source>
</evidence>
<keyword evidence="2 5" id="KW-0808">Transferase</keyword>
<dbReference type="InterPro" id="IPR001296">
    <property type="entry name" value="Glyco_trans_1"/>
</dbReference>
<dbReference type="Gene3D" id="3.40.50.2000">
    <property type="entry name" value="Glycogen Phosphorylase B"/>
    <property type="match status" value="2"/>
</dbReference>
<proteinExistence type="predicted"/>
<organism evidence="5">
    <name type="scientific">uncultured Solirubrobacteraceae bacterium</name>
    <dbReference type="NCBI Taxonomy" id="1162706"/>
    <lineage>
        <taxon>Bacteria</taxon>
        <taxon>Bacillati</taxon>
        <taxon>Actinomycetota</taxon>
        <taxon>Thermoleophilia</taxon>
        <taxon>Solirubrobacterales</taxon>
        <taxon>Solirubrobacteraceae</taxon>
        <taxon>environmental samples</taxon>
    </lineage>
</organism>
<sequence length="376" mass="40439">MHVALNLVFLVPGETGGMEVMARELVARLADVGGLRLTALVSREGAQADEAPWGRSLPMVTLPVNSRNRAEWVRGEQQHIPRVAKAIGADIVHSLGSTAPLWGPYKRVTTIHDLHYKLVPEAHFGLRGLGMRVLVPLAARRSHRILAVSHATRRDLVEHLGTPAEKIDVVPNGVAAPGETAATPADALRARFEVGARRVLLSVSAKRPHKNLLRLLDALAGIPAERRPLLIVPGYPTPHEDELRRRAEALGIAGDVALPAWVSAADLEGLYGLADAFVFPSLYEGFGLPLLEAMRRGVPVASSDRGSLPEVAGDAALLFDPEDTAAMRAAIERLLADEAEAARLRAAGFARVQAFSWEKSAELTAAAYRRVLADGR</sequence>
<evidence type="ECO:0000256" key="1">
    <source>
        <dbReference type="ARBA" id="ARBA00022676"/>
    </source>
</evidence>
<evidence type="ECO:0000256" key="2">
    <source>
        <dbReference type="ARBA" id="ARBA00022679"/>
    </source>
</evidence>
<dbReference type="Pfam" id="PF13439">
    <property type="entry name" value="Glyco_transf_4"/>
    <property type="match status" value="1"/>
</dbReference>
<feature type="domain" description="Glycosyl transferase family 1" evidence="3">
    <location>
        <begin position="196"/>
        <end position="348"/>
    </location>
</feature>
<accession>A0A6J4RZM9</accession>
<keyword evidence="1" id="KW-0328">Glycosyltransferase</keyword>
<dbReference type="GO" id="GO:0016757">
    <property type="term" value="F:glycosyltransferase activity"/>
    <property type="evidence" value="ECO:0007669"/>
    <property type="project" value="UniProtKB-KW"/>
</dbReference>